<protein>
    <recommendedName>
        <fullName evidence="4">DNRLRE domain-containing protein</fullName>
    </recommendedName>
</protein>
<keyword evidence="3" id="KW-1185">Reference proteome</keyword>
<name>A0ABV2B0W4_9GAMM</name>
<dbReference type="Proteomes" id="UP001460888">
    <property type="component" value="Unassembled WGS sequence"/>
</dbReference>
<organism evidence="2 3">
    <name type="scientific">Salinisphaera dokdonensis CL-ES53</name>
    <dbReference type="NCBI Taxonomy" id="1304272"/>
    <lineage>
        <taxon>Bacteria</taxon>
        <taxon>Pseudomonadati</taxon>
        <taxon>Pseudomonadota</taxon>
        <taxon>Gammaproteobacteria</taxon>
        <taxon>Salinisphaerales</taxon>
        <taxon>Salinisphaeraceae</taxon>
        <taxon>Salinisphaera</taxon>
    </lineage>
</organism>
<proteinExistence type="predicted"/>
<evidence type="ECO:0008006" key="4">
    <source>
        <dbReference type="Google" id="ProtNLM"/>
    </source>
</evidence>
<accession>A0ABV2B0W4</accession>
<dbReference type="EMBL" id="APND01000003">
    <property type="protein sequence ID" value="MES1929530.1"/>
    <property type="molecule type" value="Genomic_DNA"/>
</dbReference>
<comment type="caution">
    <text evidence="2">The sequence shown here is derived from an EMBL/GenBank/DDBJ whole genome shotgun (WGS) entry which is preliminary data.</text>
</comment>
<sequence>MSMSTSTRVALLLGLALICAPLTALAQSAAGAAPSKPFTVKIRYGMNAAPDSTATPKPRRLEFSVAARDAGRIATRDARLDYGFDAGSGSDITVSIELTYATADGSQSMQTQLLLPRRQWTPIGGETDDGQSGNAVYIRVDPN</sequence>
<dbReference type="RefSeq" id="WP_353111041.1">
    <property type="nucleotide sequence ID" value="NZ_APND01000003.1"/>
</dbReference>
<evidence type="ECO:0000313" key="3">
    <source>
        <dbReference type="Proteomes" id="UP001460888"/>
    </source>
</evidence>
<evidence type="ECO:0000256" key="1">
    <source>
        <dbReference type="SAM" id="SignalP"/>
    </source>
</evidence>
<feature type="signal peptide" evidence="1">
    <location>
        <begin position="1"/>
        <end position="26"/>
    </location>
</feature>
<feature type="chain" id="PRO_5046160868" description="DNRLRE domain-containing protein" evidence="1">
    <location>
        <begin position="27"/>
        <end position="143"/>
    </location>
</feature>
<evidence type="ECO:0000313" key="2">
    <source>
        <dbReference type="EMBL" id="MES1929530.1"/>
    </source>
</evidence>
<keyword evidence="1" id="KW-0732">Signal</keyword>
<gene>
    <name evidence="2" type="ORF">SADO_09749</name>
</gene>
<reference evidence="2 3" key="1">
    <citation type="submission" date="2013-03" db="EMBL/GenBank/DDBJ databases">
        <title>Salinisphaera dokdonensis CL-ES53 Genome Sequencing.</title>
        <authorList>
            <person name="Li C."/>
            <person name="Lai Q."/>
            <person name="Shao Z."/>
        </authorList>
    </citation>
    <scope>NUCLEOTIDE SEQUENCE [LARGE SCALE GENOMIC DNA]</scope>
    <source>
        <strain evidence="2 3">CL-ES53</strain>
    </source>
</reference>